<dbReference type="Proteomes" id="UP000770717">
    <property type="component" value="Unassembled WGS sequence"/>
</dbReference>
<evidence type="ECO:0000313" key="1">
    <source>
        <dbReference type="EMBL" id="KAG9466584.1"/>
    </source>
</evidence>
<comment type="caution">
    <text evidence="1">The sequence shown here is derived from an EMBL/GenBank/DDBJ whole genome shotgun (WGS) entry which is preliminary data.</text>
</comment>
<gene>
    <name evidence="1" type="ORF">GDO78_016371</name>
</gene>
<dbReference type="EMBL" id="WNTK01001953">
    <property type="protein sequence ID" value="KAG9466584.1"/>
    <property type="molecule type" value="Genomic_DNA"/>
</dbReference>
<dbReference type="AlphaFoldDB" id="A0A8J6EAG8"/>
<keyword evidence="2" id="KW-1185">Reference proteome</keyword>
<organism evidence="1 2">
    <name type="scientific">Eleutherodactylus coqui</name>
    <name type="common">Puerto Rican coqui</name>
    <dbReference type="NCBI Taxonomy" id="57060"/>
    <lineage>
        <taxon>Eukaryota</taxon>
        <taxon>Metazoa</taxon>
        <taxon>Chordata</taxon>
        <taxon>Craniata</taxon>
        <taxon>Vertebrata</taxon>
        <taxon>Euteleostomi</taxon>
        <taxon>Amphibia</taxon>
        <taxon>Batrachia</taxon>
        <taxon>Anura</taxon>
        <taxon>Neobatrachia</taxon>
        <taxon>Hyloidea</taxon>
        <taxon>Eleutherodactylidae</taxon>
        <taxon>Eleutherodactylinae</taxon>
        <taxon>Eleutherodactylus</taxon>
        <taxon>Eleutherodactylus</taxon>
    </lineage>
</organism>
<reference evidence="1" key="1">
    <citation type="thesis" date="2020" institute="ProQuest LLC" country="789 East Eisenhower Parkway, Ann Arbor, MI, USA">
        <title>Comparative Genomics and Chromosome Evolution.</title>
        <authorList>
            <person name="Mudd A.B."/>
        </authorList>
    </citation>
    <scope>NUCLEOTIDE SEQUENCE</scope>
    <source>
        <strain evidence="1">HN-11 Male</strain>
        <tissue evidence="1">Kidney and liver</tissue>
    </source>
</reference>
<evidence type="ECO:0000313" key="2">
    <source>
        <dbReference type="Proteomes" id="UP000770717"/>
    </source>
</evidence>
<sequence>MEQPRSWQIFAEHGLNLTSSLDSGMEELLGCMQTPALLMQELLSGKLCWSATAVGHVVLAQGPGDGNG</sequence>
<accession>A0A8J6EAG8</accession>
<name>A0A8J6EAG8_ELECQ</name>
<protein>
    <submittedName>
        <fullName evidence="1">Uncharacterized protein</fullName>
    </submittedName>
</protein>
<proteinExistence type="predicted"/>